<dbReference type="PANTHER" id="PTHR11081:SF62">
    <property type="entry name" value="XPG-I DOMAIN-CONTAINING PROTEIN"/>
    <property type="match status" value="1"/>
</dbReference>
<dbReference type="PRINTS" id="PR00853">
    <property type="entry name" value="XPGRADSUPER"/>
</dbReference>
<feature type="compositionally biased region" description="Polar residues" evidence="1">
    <location>
        <begin position="430"/>
        <end position="439"/>
    </location>
</feature>
<evidence type="ECO:0000259" key="2">
    <source>
        <dbReference type="SMART" id="SM00484"/>
    </source>
</evidence>
<name>A0ABR4EAQ7_9PEZI</name>
<protein>
    <recommendedName>
        <fullName evidence="2">XPG-I domain-containing protein</fullName>
    </recommendedName>
</protein>
<dbReference type="SMART" id="SM00484">
    <property type="entry name" value="XPGI"/>
    <property type="match status" value="1"/>
</dbReference>
<dbReference type="CDD" id="cd09870">
    <property type="entry name" value="PIN_YEN1"/>
    <property type="match status" value="1"/>
</dbReference>
<reference evidence="3 4" key="1">
    <citation type="submission" date="2024-03" db="EMBL/GenBank/DDBJ databases">
        <title>A high-quality draft genome sequence of Diaporthe vaccinii, a causative agent of upright dieback and viscid rot disease in cranberry plants.</title>
        <authorList>
            <person name="Sarrasin M."/>
            <person name="Lang B.F."/>
            <person name="Burger G."/>
        </authorList>
    </citation>
    <scope>NUCLEOTIDE SEQUENCE [LARGE SCALE GENOMIC DNA]</scope>
    <source>
        <strain evidence="3 4">IS7</strain>
    </source>
</reference>
<sequence>MKMGIKEFWPTFGGGQVVNLFDLASKHIQNTGRPYRIAVDLPYWMFHNLDDISVQKIRQVSQRASQPIEKAVLYRMMRLAIHGIQVVLVVDGPGRPPKKNKITTKGYSFITENLALLKSTAEVLGIPWWQAPGEAEAECAQMQRLGLVDAVWSEDSDTFLFKGTAMLRFHIEADGSKSNTHARLHQMDKIAEKAKGMDWRDLVLFAIIVGGDYDPKGLVQCGPKLALEAIRRGHGLKLAKAFENGDMTAWRQKFKQFLENQGNHVLPPIGFPSTDLVRNYIKPKVSSELELRSGFSWDSQVDNAALRNIITSRYNFSVQENISWVVRMLLARRLLLRDRLDELAMEFVRSVSSKESGNIPMSKVSFLLPAIMPRHLLESWPVKITKAASRIRTYEHVDRIECDIPDSITKLALPGIQDLQKLPNSTISAKVSAQPTGQGHMQAEVGKRKRGRPRKYANNAVTTSTPLKDTGHGRSEEKQAGRQSSGSERSIGRHFETAPSERTFFVSPYLQLSEAPLLSQQAEHSHGDLSDEDFPDISELGQQRRTKYAKTTQPLDKSTSNDLADITLQNTDHRHCSAFGSENVAGNASLHDTVMTTGQFWETPRFSSNMAASAEKVSNPSSRVGRSLSQTIDLTGD</sequence>
<dbReference type="EMBL" id="JBAWTH010000075">
    <property type="protein sequence ID" value="KAL2279533.1"/>
    <property type="molecule type" value="Genomic_DNA"/>
</dbReference>
<dbReference type="Proteomes" id="UP001600888">
    <property type="component" value="Unassembled WGS sequence"/>
</dbReference>
<dbReference type="PANTHER" id="PTHR11081">
    <property type="entry name" value="FLAP ENDONUCLEASE FAMILY MEMBER"/>
    <property type="match status" value="1"/>
</dbReference>
<feature type="compositionally biased region" description="Basic and acidic residues" evidence="1">
    <location>
        <begin position="469"/>
        <end position="480"/>
    </location>
</feature>
<dbReference type="Gene3D" id="1.10.150.20">
    <property type="entry name" value="5' to 3' exonuclease, C-terminal subdomain"/>
    <property type="match status" value="1"/>
</dbReference>
<accession>A0ABR4EAQ7</accession>
<dbReference type="InterPro" id="IPR036279">
    <property type="entry name" value="5-3_exonuclease_C_sf"/>
</dbReference>
<dbReference type="InterPro" id="IPR029060">
    <property type="entry name" value="PIN-like_dom_sf"/>
</dbReference>
<evidence type="ECO:0000313" key="3">
    <source>
        <dbReference type="EMBL" id="KAL2279533.1"/>
    </source>
</evidence>
<gene>
    <name evidence="3" type="ORF">FJTKL_13406</name>
</gene>
<organism evidence="3 4">
    <name type="scientific">Diaporthe vaccinii</name>
    <dbReference type="NCBI Taxonomy" id="105482"/>
    <lineage>
        <taxon>Eukaryota</taxon>
        <taxon>Fungi</taxon>
        <taxon>Dikarya</taxon>
        <taxon>Ascomycota</taxon>
        <taxon>Pezizomycotina</taxon>
        <taxon>Sordariomycetes</taxon>
        <taxon>Sordariomycetidae</taxon>
        <taxon>Diaporthales</taxon>
        <taxon>Diaporthaceae</taxon>
        <taxon>Diaporthe</taxon>
        <taxon>Diaporthe eres species complex</taxon>
    </lineage>
</organism>
<dbReference type="InterPro" id="IPR006084">
    <property type="entry name" value="XPG/Rad2"/>
</dbReference>
<keyword evidence="4" id="KW-1185">Reference proteome</keyword>
<dbReference type="Gene3D" id="3.40.50.1010">
    <property type="entry name" value="5'-nuclease"/>
    <property type="match status" value="2"/>
</dbReference>
<feature type="region of interest" description="Disordered" evidence="1">
    <location>
        <begin position="611"/>
        <end position="637"/>
    </location>
</feature>
<proteinExistence type="predicted"/>
<comment type="caution">
    <text evidence="3">The sequence shown here is derived from an EMBL/GenBank/DDBJ whole genome shotgun (WGS) entry which is preliminary data.</text>
</comment>
<dbReference type="SUPFAM" id="SSF47807">
    <property type="entry name" value="5' to 3' exonuclease, C-terminal subdomain"/>
    <property type="match status" value="1"/>
</dbReference>
<feature type="domain" description="XPG-I" evidence="2">
    <location>
        <begin position="122"/>
        <end position="196"/>
    </location>
</feature>
<dbReference type="InterPro" id="IPR006086">
    <property type="entry name" value="XPG-I_dom"/>
</dbReference>
<dbReference type="Pfam" id="PF00867">
    <property type="entry name" value="XPG_I"/>
    <property type="match status" value="1"/>
</dbReference>
<evidence type="ECO:0000256" key="1">
    <source>
        <dbReference type="SAM" id="MobiDB-lite"/>
    </source>
</evidence>
<evidence type="ECO:0000313" key="4">
    <source>
        <dbReference type="Proteomes" id="UP001600888"/>
    </source>
</evidence>
<feature type="region of interest" description="Disordered" evidence="1">
    <location>
        <begin position="430"/>
        <end position="492"/>
    </location>
</feature>
<dbReference type="SUPFAM" id="SSF88723">
    <property type="entry name" value="PIN domain-like"/>
    <property type="match status" value="1"/>
</dbReference>